<feature type="chain" id="PRO_5047398954" evidence="13">
    <location>
        <begin position="23"/>
        <end position="739"/>
    </location>
</feature>
<keyword evidence="10" id="KW-0807">Transducer</keyword>
<feature type="domain" description="G-protein coupled receptors family 2 profile 1" evidence="15">
    <location>
        <begin position="43"/>
        <end position="96"/>
    </location>
</feature>
<proteinExistence type="predicted"/>
<dbReference type="InterPro" id="IPR000832">
    <property type="entry name" value="GPCR_2_secretin-like"/>
</dbReference>
<keyword evidence="5 12" id="KW-1133">Transmembrane helix</keyword>
<keyword evidence="9" id="KW-0675">Receptor</keyword>
<evidence type="ECO:0000256" key="4">
    <source>
        <dbReference type="ARBA" id="ARBA00022729"/>
    </source>
</evidence>
<gene>
    <name evidence="18" type="primary">LOC100374391</name>
</gene>
<feature type="transmembrane region" description="Helical" evidence="12">
    <location>
        <begin position="537"/>
        <end position="562"/>
    </location>
</feature>
<keyword evidence="6" id="KW-0297">G-protein coupled receptor</keyword>
<evidence type="ECO:0000256" key="11">
    <source>
        <dbReference type="SAM" id="MobiDB-lite"/>
    </source>
</evidence>
<feature type="transmembrane region" description="Helical" evidence="12">
    <location>
        <begin position="496"/>
        <end position="517"/>
    </location>
</feature>
<dbReference type="Pfam" id="PF00002">
    <property type="entry name" value="7tm_2"/>
    <property type="match status" value="1"/>
</dbReference>
<feature type="transmembrane region" description="Helical" evidence="12">
    <location>
        <begin position="465"/>
        <end position="484"/>
    </location>
</feature>
<dbReference type="InterPro" id="IPR032471">
    <property type="entry name" value="AGRL2-4_GAIN_subdom_A"/>
</dbReference>
<dbReference type="Gene3D" id="2.60.220.50">
    <property type="match status" value="1"/>
</dbReference>
<evidence type="ECO:0000313" key="18">
    <source>
        <dbReference type="RefSeq" id="XP_002739372.1"/>
    </source>
</evidence>
<evidence type="ECO:0000256" key="12">
    <source>
        <dbReference type="SAM" id="Phobius"/>
    </source>
</evidence>
<dbReference type="PROSITE" id="PS50221">
    <property type="entry name" value="GAIN_B"/>
    <property type="match status" value="1"/>
</dbReference>
<dbReference type="InterPro" id="IPR046338">
    <property type="entry name" value="GAIN_dom_sf"/>
</dbReference>
<dbReference type="PANTHER" id="PTHR12011">
    <property type="entry name" value="ADHESION G-PROTEIN COUPLED RECEPTOR"/>
    <property type="match status" value="1"/>
</dbReference>
<evidence type="ECO:0000256" key="9">
    <source>
        <dbReference type="ARBA" id="ARBA00023170"/>
    </source>
</evidence>
<dbReference type="SMART" id="SM00303">
    <property type="entry name" value="GPS"/>
    <property type="match status" value="1"/>
</dbReference>
<evidence type="ECO:0000256" key="1">
    <source>
        <dbReference type="ARBA" id="ARBA00004651"/>
    </source>
</evidence>
<dbReference type="InterPro" id="IPR057244">
    <property type="entry name" value="GAIN_B"/>
</dbReference>
<protein>
    <submittedName>
        <fullName evidence="18">Cadherin EGF LAG seven-pass G-type receptor 2-like</fullName>
    </submittedName>
</protein>
<feature type="transmembrane region" description="Helical" evidence="12">
    <location>
        <begin position="424"/>
        <end position="445"/>
    </location>
</feature>
<keyword evidence="3 12" id="KW-0812">Transmembrane</keyword>
<keyword evidence="17" id="KW-1185">Reference proteome</keyword>
<feature type="region of interest" description="Disordered" evidence="11">
    <location>
        <begin position="650"/>
        <end position="678"/>
    </location>
</feature>
<dbReference type="Proteomes" id="UP000694865">
    <property type="component" value="Unplaced"/>
</dbReference>
<dbReference type="InterPro" id="IPR001879">
    <property type="entry name" value="GPCR_2_extracellular_dom"/>
</dbReference>
<feature type="compositionally biased region" description="Polar residues" evidence="11">
    <location>
        <begin position="667"/>
        <end position="677"/>
    </location>
</feature>
<keyword evidence="4 13" id="KW-0732">Signal</keyword>
<dbReference type="SUPFAM" id="SSF111418">
    <property type="entry name" value="Hormone receptor domain"/>
    <property type="match status" value="1"/>
</dbReference>
<dbReference type="PRINTS" id="PR00249">
    <property type="entry name" value="GPCRSECRETIN"/>
</dbReference>
<feature type="domain" description="GAIN-B" evidence="14">
    <location>
        <begin position="221"/>
        <end position="387"/>
    </location>
</feature>
<evidence type="ECO:0000256" key="5">
    <source>
        <dbReference type="ARBA" id="ARBA00022989"/>
    </source>
</evidence>
<dbReference type="Gene3D" id="1.25.40.610">
    <property type="match status" value="1"/>
</dbReference>
<evidence type="ECO:0000256" key="2">
    <source>
        <dbReference type="ARBA" id="ARBA00022475"/>
    </source>
</evidence>
<dbReference type="InterPro" id="IPR017981">
    <property type="entry name" value="GPCR_2-like_7TM"/>
</dbReference>
<evidence type="ECO:0000313" key="17">
    <source>
        <dbReference type="Proteomes" id="UP000694865"/>
    </source>
</evidence>
<evidence type="ECO:0000256" key="7">
    <source>
        <dbReference type="ARBA" id="ARBA00023136"/>
    </source>
</evidence>
<dbReference type="PROSITE" id="PS50227">
    <property type="entry name" value="G_PROTEIN_RECEP_F2_3"/>
    <property type="match status" value="1"/>
</dbReference>
<dbReference type="SMART" id="SM00008">
    <property type="entry name" value="HormR"/>
    <property type="match status" value="1"/>
</dbReference>
<feature type="transmembrane region" description="Helical" evidence="12">
    <location>
        <begin position="612"/>
        <end position="633"/>
    </location>
</feature>
<comment type="subcellular location">
    <subcellularLocation>
        <location evidence="1">Cell membrane</location>
        <topology evidence="1">Multi-pass membrane protein</topology>
    </subcellularLocation>
</comment>
<dbReference type="PROSITE" id="PS50261">
    <property type="entry name" value="G_PROTEIN_RECEP_F2_4"/>
    <property type="match status" value="1"/>
</dbReference>
<organism evidence="17 18">
    <name type="scientific">Saccoglossus kowalevskii</name>
    <name type="common">Acorn worm</name>
    <dbReference type="NCBI Taxonomy" id="10224"/>
    <lineage>
        <taxon>Eukaryota</taxon>
        <taxon>Metazoa</taxon>
        <taxon>Hemichordata</taxon>
        <taxon>Enteropneusta</taxon>
        <taxon>Harrimaniidae</taxon>
        <taxon>Saccoglossus</taxon>
    </lineage>
</organism>
<feature type="region of interest" description="Disordered" evidence="11">
    <location>
        <begin position="714"/>
        <end position="739"/>
    </location>
</feature>
<dbReference type="Pfam" id="PF01825">
    <property type="entry name" value="GPS"/>
    <property type="match status" value="1"/>
</dbReference>
<dbReference type="Gene3D" id="4.10.1240.10">
    <property type="entry name" value="GPCR, family 2, extracellular hormone receptor domain"/>
    <property type="match status" value="1"/>
</dbReference>
<dbReference type="Gene3D" id="1.20.1070.10">
    <property type="entry name" value="Rhodopsin 7-helix transmembrane proteins"/>
    <property type="match status" value="1"/>
</dbReference>
<evidence type="ECO:0000256" key="13">
    <source>
        <dbReference type="SAM" id="SignalP"/>
    </source>
</evidence>
<evidence type="ECO:0000256" key="6">
    <source>
        <dbReference type="ARBA" id="ARBA00023040"/>
    </source>
</evidence>
<feature type="signal peptide" evidence="13">
    <location>
        <begin position="1"/>
        <end position="22"/>
    </location>
</feature>
<keyword evidence="2" id="KW-1003">Cell membrane</keyword>
<dbReference type="RefSeq" id="XP_002739372.1">
    <property type="nucleotide sequence ID" value="XM_002739326.1"/>
</dbReference>
<keyword evidence="8" id="KW-1015">Disulfide bond</keyword>
<evidence type="ECO:0000256" key="3">
    <source>
        <dbReference type="ARBA" id="ARBA00022692"/>
    </source>
</evidence>
<feature type="compositionally biased region" description="Polar residues" evidence="11">
    <location>
        <begin position="720"/>
        <end position="739"/>
    </location>
</feature>
<evidence type="ECO:0000259" key="14">
    <source>
        <dbReference type="PROSITE" id="PS50221"/>
    </source>
</evidence>
<evidence type="ECO:0000256" key="8">
    <source>
        <dbReference type="ARBA" id="ARBA00023157"/>
    </source>
</evidence>
<dbReference type="PANTHER" id="PTHR12011:SF347">
    <property type="entry name" value="FI21270P1-RELATED"/>
    <property type="match status" value="1"/>
</dbReference>
<evidence type="ECO:0000259" key="16">
    <source>
        <dbReference type="PROSITE" id="PS50261"/>
    </source>
</evidence>
<reference evidence="18" key="1">
    <citation type="submission" date="2025-08" db="UniProtKB">
        <authorList>
            <consortium name="RefSeq"/>
        </authorList>
    </citation>
    <scope>IDENTIFICATION</scope>
    <source>
        <tissue evidence="18">Testes</tissue>
    </source>
</reference>
<feature type="domain" description="G-protein coupled receptors family 2 profile 2" evidence="16">
    <location>
        <begin position="393"/>
        <end position="634"/>
    </location>
</feature>
<name>A0ABM0GX93_SACKO</name>
<evidence type="ECO:0000259" key="15">
    <source>
        <dbReference type="PROSITE" id="PS50227"/>
    </source>
</evidence>
<accession>A0ABM0GX93</accession>
<dbReference type="Pfam" id="PF16489">
    <property type="entry name" value="GAIN"/>
    <property type="match status" value="1"/>
</dbReference>
<feature type="transmembrane region" description="Helical" evidence="12">
    <location>
        <begin position="396"/>
        <end position="417"/>
    </location>
</feature>
<sequence>MGVMLVWLCGVLVAYWISPVTPVTEASTATPVSTTDTLTTPTCAEETVGSYEWPATEIGANATLLCPGSTEGDVYRYCDNDTTWSIQDFTRCKSTVLANLELEALDLDDSASSALLLAVDLQNASKPSKLIVSGDLVAATSILYTLIEHSLLSSCNTTSSIVKNFTEAILMVTSQLLDEDYSSLWNEVHQVSDANAVLNLLQKLTTFYDETISCMSNIDIHEVQLSTVNMDASLITVPANASGKYVYPTVTTTNNDQVTVPIDLLTELDSNNKSGLAVVIYRTVTSLLPSTDLNSRLASSEGQLNSDILSVVMYPSQVQPLEQPILLQYSHLQSATNPVCALMNYALTTSIWSTDECETVSTASDVTSCNCFHATHFALLMTIEDGSTVKVPLNSILVAGVVVAMFFLLATFVMLLFVNRSFEFDWALVVKCFLFTMMVSDITFLSGINATVDMMICRMVGVILHYLYLSVFFWMLAQAVLLELKIVHISSASASVFHYCLLGWVTPLLVVAGAAGLKHKNYGNSYYCWLSINDPAVYGFIGPTVFVIIVNVVVLCFVIHGFLTIKKNRHKGMVDMNKLKPAIRATIITLPCLMITWFLKSFAIEKNTEPTYTVYAICNILQGILIFILYGVLDVQVQIFYRNKFGHNHKAVQDSSPKAWSDKTSENNKTSPNNFRASSLTSFSSRASESVATIRNDSTASISSAATRRFKKTLVLPMRKTTSSPGPSNSLGQTSKSLS</sequence>
<feature type="transmembrane region" description="Helical" evidence="12">
    <location>
        <begin position="582"/>
        <end position="600"/>
    </location>
</feature>
<dbReference type="InterPro" id="IPR000203">
    <property type="entry name" value="GPS"/>
</dbReference>
<evidence type="ECO:0000256" key="10">
    <source>
        <dbReference type="ARBA" id="ARBA00023224"/>
    </source>
</evidence>
<dbReference type="Pfam" id="PF02793">
    <property type="entry name" value="HRM"/>
    <property type="match status" value="1"/>
</dbReference>
<dbReference type="GeneID" id="100374391"/>
<keyword evidence="7 12" id="KW-0472">Membrane</keyword>
<dbReference type="InterPro" id="IPR036445">
    <property type="entry name" value="GPCR_2_extracell_dom_sf"/>
</dbReference>